<dbReference type="Proteomes" id="UP000612055">
    <property type="component" value="Unassembled WGS sequence"/>
</dbReference>
<comment type="caution">
    <text evidence="8">The sequence shown here is derived from an EMBL/GenBank/DDBJ whole genome shotgun (WGS) entry which is preliminary data.</text>
</comment>
<evidence type="ECO:0000256" key="5">
    <source>
        <dbReference type="ARBA" id="ARBA00023273"/>
    </source>
</evidence>
<dbReference type="EMBL" id="JAEHOE010000029">
    <property type="protein sequence ID" value="KAG2494686.1"/>
    <property type="molecule type" value="Genomic_DNA"/>
</dbReference>
<feature type="compositionally biased region" description="Basic and acidic residues" evidence="6">
    <location>
        <begin position="311"/>
        <end position="322"/>
    </location>
</feature>
<evidence type="ECO:0000259" key="7">
    <source>
        <dbReference type="Pfam" id="PF22544"/>
    </source>
</evidence>
<dbReference type="Gene3D" id="2.60.40.10">
    <property type="entry name" value="Immunoglobulins"/>
    <property type="match status" value="2"/>
</dbReference>
<dbReference type="InterPro" id="IPR029676">
    <property type="entry name" value="CFAP221"/>
</dbReference>
<organism evidence="8 9">
    <name type="scientific">Edaphochlamys debaryana</name>
    <dbReference type="NCBI Taxonomy" id="47281"/>
    <lineage>
        <taxon>Eukaryota</taxon>
        <taxon>Viridiplantae</taxon>
        <taxon>Chlorophyta</taxon>
        <taxon>core chlorophytes</taxon>
        <taxon>Chlorophyceae</taxon>
        <taxon>CS clade</taxon>
        <taxon>Chlamydomonadales</taxon>
        <taxon>Chlamydomonadales incertae sedis</taxon>
        <taxon>Edaphochlamys</taxon>
    </lineage>
</organism>
<protein>
    <recommendedName>
        <fullName evidence="7">HYDIN/VesB/CFA65-like Ig-like domain-containing protein</fullName>
    </recommendedName>
</protein>
<feature type="domain" description="HYDIN/VesB/CFA65-like Ig-like" evidence="7">
    <location>
        <begin position="31"/>
        <end position="116"/>
    </location>
</feature>
<feature type="compositionally biased region" description="Low complexity" evidence="6">
    <location>
        <begin position="506"/>
        <end position="516"/>
    </location>
</feature>
<dbReference type="PANTHER" id="PTHR46500">
    <property type="entry name" value="CILIA- AND FLAGELLA-ASSOCIATED PROTEIN 221"/>
    <property type="match status" value="1"/>
</dbReference>
<feature type="region of interest" description="Disordered" evidence="6">
    <location>
        <begin position="311"/>
        <end position="337"/>
    </location>
</feature>
<dbReference type="PANTHER" id="PTHR46500:SF1">
    <property type="entry name" value="CILIA- AND FLAGELLA-ASSOCIATED PROTEIN 221"/>
    <property type="match status" value="1"/>
</dbReference>
<evidence type="ECO:0000313" key="9">
    <source>
        <dbReference type="Proteomes" id="UP000612055"/>
    </source>
</evidence>
<evidence type="ECO:0000313" key="8">
    <source>
        <dbReference type="EMBL" id="KAG2494686.1"/>
    </source>
</evidence>
<evidence type="ECO:0000256" key="1">
    <source>
        <dbReference type="ARBA" id="ARBA00004138"/>
    </source>
</evidence>
<dbReference type="GO" id="GO:0044458">
    <property type="term" value="P:motile cilium assembly"/>
    <property type="evidence" value="ECO:0007669"/>
    <property type="project" value="TreeGrafter"/>
</dbReference>
<comment type="subcellular location">
    <subcellularLocation>
        <location evidence="1">Cell projection</location>
        <location evidence="1">Cilium</location>
    </subcellularLocation>
    <subcellularLocation>
        <location evidence="2">Cytoplasm</location>
    </subcellularLocation>
</comment>
<dbReference type="OrthoDB" id="5538672at2759"/>
<feature type="compositionally biased region" description="Low complexity" evidence="6">
    <location>
        <begin position="847"/>
        <end position="870"/>
    </location>
</feature>
<feature type="compositionally biased region" description="Low complexity" evidence="6">
    <location>
        <begin position="241"/>
        <end position="251"/>
    </location>
</feature>
<feature type="region of interest" description="Disordered" evidence="6">
    <location>
        <begin position="840"/>
        <end position="870"/>
    </location>
</feature>
<name>A0A835Y2F2_9CHLO</name>
<evidence type="ECO:0000256" key="2">
    <source>
        <dbReference type="ARBA" id="ARBA00004496"/>
    </source>
</evidence>
<gene>
    <name evidence="8" type="ORF">HYH03_007202</name>
</gene>
<keyword evidence="4" id="KW-0969">Cilium</keyword>
<feature type="region of interest" description="Disordered" evidence="6">
    <location>
        <begin position="241"/>
        <end position="266"/>
    </location>
</feature>
<keyword evidence="3" id="KW-0963">Cytoplasm</keyword>
<keyword evidence="5" id="KW-0966">Cell projection</keyword>
<dbReference type="GO" id="GO:0005737">
    <property type="term" value="C:cytoplasm"/>
    <property type="evidence" value="ECO:0007669"/>
    <property type="project" value="UniProtKB-SubCell"/>
</dbReference>
<keyword evidence="9" id="KW-1185">Reference proteome</keyword>
<evidence type="ECO:0000256" key="4">
    <source>
        <dbReference type="ARBA" id="ARBA00023069"/>
    </source>
</evidence>
<dbReference type="AlphaFoldDB" id="A0A835Y2F2"/>
<dbReference type="GO" id="GO:0003341">
    <property type="term" value="P:cilium movement"/>
    <property type="evidence" value="ECO:0007669"/>
    <property type="project" value="InterPro"/>
</dbReference>
<evidence type="ECO:0000256" key="6">
    <source>
        <dbReference type="SAM" id="MobiDB-lite"/>
    </source>
</evidence>
<feature type="compositionally biased region" description="Basic and acidic residues" evidence="6">
    <location>
        <begin position="804"/>
        <end position="815"/>
    </location>
</feature>
<sequence>MEGLVEDVPLHNPSLLTHNRVYSKVGATRILQSEPAVLNFGGFELGRVYSQTLRIRNVRASGTRFHIIPPSTPFFKATCPTKKGLLAPGMSEEIEVEFAPQQYRYYYDCVRVHCEEENLLVPIHAYPVANEAIFPTRIDFGKVAVGQEVTRTHKLECKIPVDFEFEIVETRPNPCFKVEPQRGVIPGRGSVGVELSFCPLGLTTEQAVLEVRVSEFNARPVVVTLTGSGWPGAARDAALGGTASASAHGSSSGAGGRPRPRRGGLTMEELDGTTTLKSAAKDLPVNPGGGRLRAGAGNGDAYTVYLDEQRRERGGRDCRETGPIRSKPPQPPAPLGETQVGGVYVPDTLLLAPAEVAYVLNQSPGRLRTKDVKGAIEARKAALAEQHAALDQVLAASGGEGGTHPLERPDIPADVKTALFKMQLAAAEEAQRKVTLGNAPHVGDALLTPEQVTAMQRQRAEQQRRHQLSEEARATKRLTVETEVSGCVYLPPQPAAASASGGGPQHPGADASASAAPPFAPEWRLIEGSDWAKRTRVLDKFMRAAWRVVTGLRLQKRLERIKGVLAHLGYDKQRLAEEAANPVLLVTEADRPGTAPTKYLKPEMVRVRPLPLYRDVLFQVHDPLEVSHYTDFDELAPFTAKVPLEYRILGYGPEDIPGLTPYLPPLLDQPLLLGAREEVAAASEAAVPSGLVPALSEYPPLPDACKNMPYITLELGNRYSEDRVFASPDPSYGMDDPGYAIQPQLYDIHESGRHEAPASGGVRSLRGGPCLSDAWLVRQDTWAVQLGEEVVPRLMAGPEQGDLPEDRPQDEDKPRVLPQVPTDEQLARYLPQTSRALVAARGEEGEAAASAPTAVSQQPSSSSGAPPAGGRFVLVRDRHGTALDAAKAAAHEAAIAALEGRLGEYNDLLTRPCHYALHL</sequence>
<dbReference type="Pfam" id="PF22544">
    <property type="entry name" value="HYDIN_VesB_CFA65-like_Ig"/>
    <property type="match status" value="2"/>
</dbReference>
<dbReference type="InterPro" id="IPR013783">
    <property type="entry name" value="Ig-like_fold"/>
</dbReference>
<accession>A0A835Y2F2</accession>
<feature type="domain" description="HYDIN/VesB/CFA65-like Ig-like" evidence="7">
    <location>
        <begin position="134"/>
        <end position="227"/>
    </location>
</feature>
<feature type="region of interest" description="Disordered" evidence="6">
    <location>
        <begin position="795"/>
        <end position="823"/>
    </location>
</feature>
<proteinExistence type="predicted"/>
<feature type="region of interest" description="Disordered" evidence="6">
    <location>
        <begin position="495"/>
        <end position="516"/>
    </location>
</feature>
<dbReference type="InterPro" id="IPR053879">
    <property type="entry name" value="HYDIN_VesB_CFA65-like_Ig"/>
</dbReference>
<evidence type="ECO:0000256" key="3">
    <source>
        <dbReference type="ARBA" id="ARBA00022490"/>
    </source>
</evidence>
<reference evidence="8" key="1">
    <citation type="journal article" date="2020" name="bioRxiv">
        <title>Comparative genomics of Chlamydomonas.</title>
        <authorList>
            <person name="Craig R.J."/>
            <person name="Hasan A.R."/>
            <person name="Ness R.W."/>
            <person name="Keightley P.D."/>
        </authorList>
    </citation>
    <scope>NUCLEOTIDE SEQUENCE</scope>
    <source>
        <strain evidence="8">CCAP 11/70</strain>
    </source>
</reference>
<dbReference type="GO" id="GO:0097729">
    <property type="term" value="C:9+2 motile cilium"/>
    <property type="evidence" value="ECO:0007669"/>
    <property type="project" value="TreeGrafter"/>
</dbReference>